<evidence type="ECO:0000256" key="4">
    <source>
        <dbReference type="ARBA" id="ARBA00022989"/>
    </source>
</evidence>
<evidence type="ECO:0000256" key="2">
    <source>
        <dbReference type="ARBA" id="ARBA00022448"/>
    </source>
</evidence>
<dbReference type="InterPro" id="IPR051204">
    <property type="entry name" value="ABC_transp_perm/SBD"/>
</dbReference>
<keyword evidence="4 6" id="KW-1133">Transmembrane helix</keyword>
<dbReference type="InterPro" id="IPR000515">
    <property type="entry name" value="MetI-like"/>
</dbReference>
<keyword evidence="2 6" id="KW-0813">Transport</keyword>
<dbReference type="Pfam" id="PF00528">
    <property type="entry name" value="BPD_transp_1"/>
    <property type="match status" value="1"/>
</dbReference>
<dbReference type="GO" id="GO:0055085">
    <property type="term" value="P:transmembrane transport"/>
    <property type="evidence" value="ECO:0007669"/>
    <property type="project" value="InterPro"/>
</dbReference>
<feature type="transmembrane region" description="Helical" evidence="6">
    <location>
        <begin position="118"/>
        <end position="141"/>
    </location>
</feature>
<dbReference type="GO" id="GO:0031460">
    <property type="term" value="P:glycine betaine transport"/>
    <property type="evidence" value="ECO:0007669"/>
    <property type="project" value="TreeGrafter"/>
</dbReference>
<evidence type="ECO:0000313" key="9">
    <source>
        <dbReference type="EMBL" id="GHE86522.1"/>
    </source>
</evidence>
<keyword evidence="10" id="KW-1185">Reference proteome</keyword>
<evidence type="ECO:0000256" key="3">
    <source>
        <dbReference type="ARBA" id="ARBA00022692"/>
    </source>
</evidence>
<dbReference type="PROSITE" id="PS50928">
    <property type="entry name" value="ABC_TM1"/>
    <property type="match status" value="1"/>
</dbReference>
<evidence type="ECO:0000256" key="1">
    <source>
        <dbReference type="ARBA" id="ARBA00004141"/>
    </source>
</evidence>
<feature type="domain" description="ABC transmembrane type-1" evidence="8">
    <location>
        <begin position="81"/>
        <end position="262"/>
    </location>
</feature>
<name>A0A919A567_9ACTN</name>
<dbReference type="Gene3D" id="1.10.3720.10">
    <property type="entry name" value="MetI-like"/>
    <property type="match status" value="1"/>
</dbReference>
<sequence length="278" mass="29180">MSPSSRRPPADLGYEDEPEDDQEPRPAPPAPSRRRVGYRKLTFLPALLVAVLLATWLWFRQADLDALSENALAGGQVTKALWQHVQLTVISTFFVLIIAIPLGVLLTRRMFRRATPAALAVANTGQATPAIGLLALLVIWLGIGRRAALIGIIVYAILPVLANTIAGLRANDPTLLEAARGIGMSPLGVLLRVELPLAVPLILAGVRTALVLNVGTATLATFGGGGGLGVLITTGITSQRMPVLVLGSVLTVALALLVDWLASLAEVLLSPRGLEAGS</sequence>
<dbReference type="PANTHER" id="PTHR30177">
    <property type="entry name" value="GLYCINE BETAINE/L-PROLINE TRANSPORT SYSTEM PERMEASE PROTEIN PROW"/>
    <property type="match status" value="1"/>
</dbReference>
<feature type="transmembrane region" description="Helical" evidence="6">
    <location>
        <begin position="243"/>
        <end position="262"/>
    </location>
</feature>
<feature type="transmembrane region" description="Helical" evidence="6">
    <location>
        <begin position="216"/>
        <end position="236"/>
    </location>
</feature>
<dbReference type="GO" id="GO:0005886">
    <property type="term" value="C:plasma membrane"/>
    <property type="evidence" value="ECO:0007669"/>
    <property type="project" value="UniProtKB-SubCell"/>
</dbReference>
<evidence type="ECO:0000313" key="10">
    <source>
        <dbReference type="Proteomes" id="UP000630718"/>
    </source>
</evidence>
<feature type="region of interest" description="Disordered" evidence="7">
    <location>
        <begin position="1"/>
        <end position="33"/>
    </location>
</feature>
<evidence type="ECO:0000259" key="8">
    <source>
        <dbReference type="PROSITE" id="PS50928"/>
    </source>
</evidence>
<protein>
    <submittedName>
        <fullName evidence="9">Permease</fullName>
    </submittedName>
</protein>
<feature type="transmembrane region" description="Helical" evidence="6">
    <location>
        <begin position="41"/>
        <end position="59"/>
    </location>
</feature>
<gene>
    <name evidence="9" type="ORF">GCM10018772_07780</name>
</gene>
<organism evidence="9 10">
    <name type="scientific">Streptomyces fumanus</name>
    <dbReference type="NCBI Taxonomy" id="67302"/>
    <lineage>
        <taxon>Bacteria</taxon>
        <taxon>Bacillati</taxon>
        <taxon>Actinomycetota</taxon>
        <taxon>Actinomycetes</taxon>
        <taxon>Kitasatosporales</taxon>
        <taxon>Streptomycetaceae</taxon>
        <taxon>Streptomyces</taxon>
    </lineage>
</organism>
<reference evidence="9" key="2">
    <citation type="submission" date="2020-09" db="EMBL/GenBank/DDBJ databases">
        <authorList>
            <person name="Sun Q."/>
            <person name="Ohkuma M."/>
        </authorList>
    </citation>
    <scope>NUCLEOTIDE SEQUENCE</scope>
    <source>
        <strain evidence="9">JCM 4477</strain>
    </source>
</reference>
<keyword evidence="3 6" id="KW-0812">Transmembrane</keyword>
<feature type="compositionally biased region" description="Acidic residues" evidence="7">
    <location>
        <begin position="13"/>
        <end position="22"/>
    </location>
</feature>
<comment type="similarity">
    <text evidence="6">Belongs to the binding-protein-dependent transport system permease family.</text>
</comment>
<accession>A0A919A567</accession>
<comment type="subcellular location">
    <subcellularLocation>
        <location evidence="6">Cell membrane</location>
        <topology evidence="6">Multi-pass membrane protein</topology>
    </subcellularLocation>
    <subcellularLocation>
        <location evidence="1">Membrane</location>
        <topology evidence="1">Multi-pass membrane protein</topology>
    </subcellularLocation>
</comment>
<evidence type="ECO:0000256" key="7">
    <source>
        <dbReference type="SAM" id="MobiDB-lite"/>
    </source>
</evidence>
<evidence type="ECO:0000256" key="5">
    <source>
        <dbReference type="ARBA" id="ARBA00023136"/>
    </source>
</evidence>
<dbReference type="PANTHER" id="PTHR30177:SF4">
    <property type="entry name" value="OSMOPROTECTANT IMPORT PERMEASE PROTEIN OSMW"/>
    <property type="match status" value="1"/>
</dbReference>
<comment type="caution">
    <text evidence="9">The sequence shown here is derived from an EMBL/GenBank/DDBJ whole genome shotgun (WGS) entry which is preliminary data.</text>
</comment>
<dbReference type="InterPro" id="IPR035906">
    <property type="entry name" value="MetI-like_sf"/>
</dbReference>
<dbReference type="EMBL" id="BNBI01000001">
    <property type="protein sequence ID" value="GHE86522.1"/>
    <property type="molecule type" value="Genomic_DNA"/>
</dbReference>
<dbReference type="CDD" id="cd06261">
    <property type="entry name" value="TM_PBP2"/>
    <property type="match status" value="1"/>
</dbReference>
<dbReference type="AlphaFoldDB" id="A0A919A567"/>
<proteinExistence type="inferred from homology"/>
<keyword evidence="5 6" id="KW-0472">Membrane</keyword>
<feature type="transmembrane region" description="Helical" evidence="6">
    <location>
        <begin position="189"/>
        <end position="210"/>
    </location>
</feature>
<dbReference type="SUPFAM" id="SSF161098">
    <property type="entry name" value="MetI-like"/>
    <property type="match status" value="1"/>
</dbReference>
<dbReference type="Proteomes" id="UP000630718">
    <property type="component" value="Unassembled WGS sequence"/>
</dbReference>
<dbReference type="RefSeq" id="WP_190202639.1">
    <property type="nucleotide sequence ID" value="NZ_BNBI01000001.1"/>
</dbReference>
<feature type="transmembrane region" description="Helical" evidence="6">
    <location>
        <begin position="85"/>
        <end position="106"/>
    </location>
</feature>
<dbReference type="FunFam" id="1.10.3720.10:FF:000001">
    <property type="entry name" value="Glycine betaine ABC transporter, permease"/>
    <property type="match status" value="1"/>
</dbReference>
<feature type="transmembrane region" description="Helical" evidence="6">
    <location>
        <begin position="147"/>
        <end position="168"/>
    </location>
</feature>
<evidence type="ECO:0000256" key="6">
    <source>
        <dbReference type="RuleBase" id="RU363032"/>
    </source>
</evidence>
<reference evidence="9" key="1">
    <citation type="journal article" date="2014" name="Int. J. Syst. Evol. Microbiol.">
        <title>Complete genome sequence of Corynebacterium casei LMG S-19264T (=DSM 44701T), isolated from a smear-ripened cheese.</title>
        <authorList>
            <consortium name="US DOE Joint Genome Institute (JGI-PGF)"/>
            <person name="Walter F."/>
            <person name="Albersmeier A."/>
            <person name="Kalinowski J."/>
            <person name="Ruckert C."/>
        </authorList>
    </citation>
    <scope>NUCLEOTIDE SEQUENCE</scope>
    <source>
        <strain evidence="9">JCM 4477</strain>
    </source>
</reference>